<dbReference type="InterPro" id="IPR029035">
    <property type="entry name" value="DHS-like_NAD/FAD-binding_dom"/>
</dbReference>
<evidence type="ECO:0000256" key="3">
    <source>
        <dbReference type="ARBA" id="ARBA00022827"/>
    </source>
</evidence>
<comment type="cofactor">
    <cofactor evidence="8">
        <name>FAD</name>
        <dbReference type="ChEBI" id="CHEBI:57692"/>
    </cofactor>
    <text evidence="8">Binds 1 FAD per dimer.</text>
</comment>
<reference evidence="10" key="1">
    <citation type="journal article" date="2020" name="mSystems">
        <title>Genome- and Community-Level Interaction Insights into Carbon Utilization and Element Cycling Functions of Hydrothermarchaeota in Hydrothermal Sediment.</title>
        <authorList>
            <person name="Zhou Z."/>
            <person name="Liu Y."/>
            <person name="Xu W."/>
            <person name="Pan J."/>
            <person name="Luo Z.H."/>
            <person name="Li M."/>
        </authorList>
    </citation>
    <scope>NUCLEOTIDE SEQUENCE [LARGE SCALE GENOMIC DNA]</scope>
    <source>
        <strain evidence="10">HyVt-483</strain>
    </source>
</reference>
<organism evidence="10">
    <name type="scientific">Thermosulfurimonas dismutans</name>
    <dbReference type="NCBI Taxonomy" id="999894"/>
    <lineage>
        <taxon>Bacteria</taxon>
        <taxon>Pseudomonadati</taxon>
        <taxon>Thermodesulfobacteriota</taxon>
        <taxon>Thermodesulfobacteria</taxon>
        <taxon>Thermodesulfobacteriales</taxon>
        <taxon>Thermodesulfobacteriaceae</taxon>
        <taxon>Thermosulfurimonas</taxon>
    </lineage>
</organism>
<dbReference type="SUPFAM" id="SSF52402">
    <property type="entry name" value="Adenine nucleotide alpha hydrolases-like"/>
    <property type="match status" value="1"/>
</dbReference>
<dbReference type="PIRSF" id="PIRSF000089">
    <property type="entry name" value="Electra_flavoP_a"/>
    <property type="match status" value="1"/>
</dbReference>
<keyword evidence="2" id="KW-0285">Flavoprotein</keyword>
<dbReference type="PANTHER" id="PTHR43153:SF1">
    <property type="entry name" value="ELECTRON TRANSFER FLAVOPROTEIN SUBUNIT ALPHA, MITOCHONDRIAL"/>
    <property type="match status" value="1"/>
</dbReference>
<dbReference type="InterPro" id="IPR033947">
    <property type="entry name" value="ETF_alpha_N"/>
</dbReference>
<dbReference type="CDD" id="cd01715">
    <property type="entry name" value="ETF_alpha"/>
    <property type="match status" value="1"/>
</dbReference>
<dbReference type="Gene3D" id="3.40.50.620">
    <property type="entry name" value="HUPs"/>
    <property type="match status" value="1"/>
</dbReference>
<dbReference type="GO" id="GO:0009055">
    <property type="term" value="F:electron transfer activity"/>
    <property type="evidence" value="ECO:0007669"/>
    <property type="project" value="InterPro"/>
</dbReference>
<protein>
    <recommendedName>
        <fullName evidence="6">Electron transfer flavoprotein subunit alpha</fullName>
    </recommendedName>
    <alternativeName>
        <fullName evidence="7">Electron transfer flavoprotein large subunit</fullName>
    </alternativeName>
</protein>
<feature type="binding site" evidence="8">
    <location>
        <begin position="258"/>
        <end position="262"/>
    </location>
    <ligand>
        <name>FAD</name>
        <dbReference type="ChEBI" id="CHEBI:57692"/>
    </ligand>
</feature>
<dbReference type="InterPro" id="IPR014731">
    <property type="entry name" value="ETF_asu_C"/>
</dbReference>
<gene>
    <name evidence="10" type="ORF">ENJ40_05020</name>
</gene>
<dbReference type="Pfam" id="PF00766">
    <property type="entry name" value="ETF_alpha"/>
    <property type="match status" value="1"/>
</dbReference>
<keyword evidence="4" id="KW-0249">Electron transport</keyword>
<dbReference type="InterPro" id="IPR014729">
    <property type="entry name" value="Rossmann-like_a/b/a_fold"/>
</dbReference>
<evidence type="ECO:0000256" key="8">
    <source>
        <dbReference type="PIRSR" id="PIRSR000089-1"/>
    </source>
</evidence>
<comment type="similarity">
    <text evidence="1">Belongs to the ETF alpha-subunit/FixB family.</text>
</comment>
<proteinExistence type="inferred from homology"/>
<evidence type="ECO:0000256" key="7">
    <source>
        <dbReference type="ARBA" id="ARBA00079299"/>
    </source>
</evidence>
<dbReference type="Pfam" id="PF01012">
    <property type="entry name" value="ETF"/>
    <property type="match status" value="1"/>
</dbReference>
<evidence type="ECO:0000256" key="6">
    <source>
        <dbReference type="ARBA" id="ARBA00068674"/>
    </source>
</evidence>
<evidence type="ECO:0000256" key="1">
    <source>
        <dbReference type="ARBA" id="ARBA00005817"/>
    </source>
</evidence>
<comment type="function">
    <text evidence="5">The electron transfer flavoprotein serves as a specific electron acceptor for other dehydrogenases. It transfers the electrons to the main respiratory chain via ETF-ubiquinone oxidoreductase (ETF dehydrogenase).</text>
</comment>
<dbReference type="SMART" id="SM00893">
    <property type="entry name" value="ETF"/>
    <property type="match status" value="1"/>
</dbReference>
<comment type="caution">
    <text evidence="10">The sequence shown here is derived from an EMBL/GenBank/DDBJ whole genome shotgun (WGS) entry which is preliminary data.</text>
</comment>
<feature type="domain" description="Electron transfer flavoprotein alpha/beta-subunit N-terminal" evidence="9">
    <location>
        <begin position="7"/>
        <end position="196"/>
    </location>
</feature>
<evidence type="ECO:0000256" key="5">
    <source>
        <dbReference type="ARBA" id="ARBA00025649"/>
    </source>
</evidence>
<dbReference type="Proteomes" id="UP000886043">
    <property type="component" value="Unassembled WGS sequence"/>
</dbReference>
<accession>A0A7C3GSW5</accession>
<dbReference type="InterPro" id="IPR014730">
    <property type="entry name" value="ETF_a/b_N"/>
</dbReference>
<dbReference type="GO" id="GO:0033539">
    <property type="term" value="P:fatty acid beta-oxidation using acyl-CoA dehydrogenase"/>
    <property type="evidence" value="ECO:0007669"/>
    <property type="project" value="TreeGrafter"/>
</dbReference>
<feature type="binding site" evidence="8">
    <location>
        <begin position="244"/>
        <end position="245"/>
    </location>
    <ligand>
        <name>FAD</name>
        <dbReference type="ChEBI" id="CHEBI:57692"/>
    </ligand>
</feature>
<feature type="binding site" evidence="8">
    <location>
        <position position="219"/>
    </location>
    <ligand>
        <name>FAD</name>
        <dbReference type="ChEBI" id="CHEBI:57692"/>
    </ligand>
</feature>
<dbReference type="PANTHER" id="PTHR43153">
    <property type="entry name" value="ELECTRON TRANSFER FLAVOPROTEIN ALPHA"/>
    <property type="match status" value="1"/>
</dbReference>
<evidence type="ECO:0000313" key="10">
    <source>
        <dbReference type="EMBL" id="HFC97802.1"/>
    </source>
</evidence>
<dbReference type="InterPro" id="IPR001308">
    <property type="entry name" value="ETF_a/FixB"/>
</dbReference>
<dbReference type="AlphaFoldDB" id="A0A7C3GSW5"/>
<evidence type="ECO:0000256" key="4">
    <source>
        <dbReference type="ARBA" id="ARBA00022982"/>
    </source>
</evidence>
<evidence type="ECO:0000256" key="2">
    <source>
        <dbReference type="ARBA" id="ARBA00022630"/>
    </source>
</evidence>
<dbReference type="Gene3D" id="3.40.50.1220">
    <property type="entry name" value="TPP-binding domain"/>
    <property type="match status" value="1"/>
</dbReference>
<dbReference type="SUPFAM" id="SSF52467">
    <property type="entry name" value="DHS-like NAD/FAD-binding domain"/>
    <property type="match status" value="1"/>
</dbReference>
<evidence type="ECO:0000259" key="9">
    <source>
        <dbReference type="SMART" id="SM00893"/>
    </source>
</evidence>
<dbReference type="GO" id="GO:0050660">
    <property type="term" value="F:flavin adenine dinucleotide binding"/>
    <property type="evidence" value="ECO:0007669"/>
    <property type="project" value="InterPro"/>
</dbReference>
<dbReference type="EMBL" id="DRMH01000066">
    <property type="protein sequence ID" value="HFC97802.1"/>
    <property type="molecule type" value="Genomic_DNA"/>
</dbReference>
<keyword evidence="3 8" id="KW-0274">FAD</keyword>
<dbReference type="FunFam" id="3.40.50.1220:FF:000001">
    <property type="entry name" value="Electron transfer flavoprotein, alpha subunit"/>
    <property type="match status" value="1"/>
</dbReference>
<feature type="binding site" evidence="8">
    <location>
        <begin position="275"/>
        <end position="282"/>
    </location>
    <ligand>
        <name>FAD</name>
        <dbReference type="ChEBI" id="CHEBI:57692"/>
    </ligand>
</feature>
<keyword evidence="4" id="KW-0813">Transport</keyword>
<feature type="binding site" evidence="8">
    <location>
        <position position="296"/>
    </location>
    <ligand>
        <name>FAD</name>
        <dbReference type="ChEBI" id="CHEBI:57692"/>
    </ligand>
</feature>
<sequence>MNDKPRVWVFVEQEEGQAHLVSWELLGKAGELARDLEGVLEAVVLGHGVEEVAREAIAYGAERVYLIDDPVLAYYRNQPYAHGVVQLCRKYRPEILLLGATTLGRDLAGSIATSLETGLTADVTGLEIDPESKNLIMTRPAFGGNIMASILCPDHRPQMSTVRPRTFPLPPRDPSRQGEIVREELGLSEDEVRVKRVDFIPKDRTVNLEYAEVIVSGGRGLGGPEGFDLLRELARLLGGEVGASRAVVDAGWISYEHQVGQTGKTVRPKVYLACGISGAIQHRVGMQNSDVIIAINTDPEAPIFRIADLGIVGDLYQVIPALIEAVKREKGHE</sequence>
<name>A0A7C3GSW5_9BACT</name>